<dbReference type="AlphaFoldDB" id="A0A9P7DV44"/>
<keyword evidence="3" id="KW-0732">Signal</keyword>
<keyword evidence="5" id="KW-1185">Reference proteome</keyword>
<keyword evidence="2" id="KW-0812">Transmembrane</keyword>
<sequence length="331" mass="33943">MSPLFKAWSLIVVLAAAVLVPRGAFAQMSNVICLSSYGWMNNSLQQNPCVVASYLESVCNGGDFSISTLPPDSHYAAPTVAEANPCECSTVTYSLVSACGACQNATYLTWSSWSYNCSSVSNQQFPDDIPSGTAVPNWAYLAMTATGFDPTAAQADGDSPESTATKVQSTATVANPSSASASLTGSSGAATGSSTTSSASTKSTSSNAGAIAGGVVGGVVGAALIIGLATWFIIKRRRSATAPSAAFSDIGGGAGYTQSVYSPNTHSFPTQPQMTQQRLYDPSDPSTFPGSPPSPTVLTTASSNIYQNPSIPSHVFSQQSRPGQYSGTPEI</sequence>
<dbReference type="RefSeq" id="XP_041166098.1">
    <property type="nucleotide sequence ID" value="XM_041311072.1"/>
</dbReference>
<comment type="caution">
    <text evidence="4">The sequence shown here is derived from an EMBL/GenBank/DDBJ whole genome shotgun (WGS) entry which is preliminary data.</text>
</comment>
<keyword evidence="2" id="KW-1133">Transmembrane helix</keyword>
<feature type="compositionally biased region" description="Low complexity" evidence="1">
    <location>
        <begin position="177"/>
        <end position="207"/>
    </location>
</feature>
<feature type="region of interest" description="Disordered" evidence="1">
    <location>
        <begin position="261"/>
        <end position="331"/>
    </location>
</feature>
<feature type="compositionally biased region" description="Polar residues" evidence="1">
    <location>
        <begin position="297"/>
        <end position="331"/>
    </location>
</feature>
<dbReference type="Gene3D" id="1.20.5.510">
    <property type="entry name" value="Single helix bin"/>
    <property type="match status" value="1"/>
</dbReference>
<dbReference type="GeneID" id="64604836"/>
<evidence type="ECO:0000256" key="2">
    <source>
        <dbReference type="SAM" id="Phobius"/>
    </source>
</evidence>
<dbReference type="OrthoDB" id="2526171at2759"/>
<gene>
    <name evidence="4" type="ORF">HD556DRAFT_604895</name>
</gene>
<evidence type="ECO:0000313" key="5">
    <source>
        <dbReference type="Proteomes" id="UP000719766"/>
    </source>
</evidence>
<proteinExistence type="predicted"/>
<feature type="compositionally biased region" description="Polar residues" evidence="1">
    <location>
        <begin position="160"/>
        <end position="176"/>
    </location>
</feature>
<feature type="compositionally biased region" description="Polar residues" evidence="1">
    <location>
        <begin position="261"/>
        <end position="278"/>
    </location>
</feature>
<feature type="signal peptide" evidence="3">
    <location>
        <begin position="1"/>
        <end position="26"/>
    </location>
</feature>
<protein>
    <recommendedName>
        <fullName evidence="6">Mid2 domain-containing protein</fullName>
    </recommendedName>
</protein>
<feature type="region of interest" description="Disordered" evidence="1">
    <location>
        <begin position="151"/>
        <end position="207"/>
    </location>
</feature>
<evidence type="ECO:0008006" key="6">
    <source>
        <dbReference type="Google" id="ProtNLM"/>
    </source>
</evidence>
<feature type="transmembrane region" description="Helical" evidence="2">
    <location>
        <begin position="210"/>
        <end position="234"/>
    </location>
</feature>
<dbReference type="EMBL" id="JABBWE010000004">
    <property type="protein sequence ID" value="KAG1803752.1"/>
    <property type="molecule type" value="Genomic_DNA"/>
</dbReference>
<evidence type="ECO:0000313" key="4">
    <source>
        <dbReference type="EMBL" id="KAG1803752.1"/>
    </source>
</evidence>
<keyword evidence="2" id="KW-0472">Membrane</keyword>
<evidence type="ECO:0000256" key="3">
    <source>
        <dbReference type="SAM" id="SignalP"/>
    </source>
</evidence>
<feature type="chain" id="PRO_5040319747" description="Mid2 domain-containing protein" evidence="3">
    <location>
        <begin position="27"/>
        <end position="331"/>
    </location>
</feature>
<name>A0A9P7DV44_9AGAM</name>
<dbReference type="Proteomes" id="UP000719766">
    <property type="component" value="Unassembled WGS sequence"/>
</dbReference>
<organism evidence="4 5">
    <name type="scientific">Suillus plorans</name>
    <dbReference type="NCBI Taxonomy" id="116603"/>
    <lineage>
        <taxon>Eukaryota</taxon>
        <taxon>Fungi</taxon>
        <taxon>Dikarya</taxon>
        <taxon>Basidiomycota</taxon>
        <taxon>Agaricomycotina</taxon>
        <taxon>Agaricomycetes</taxon>
        <taxon>Agaricomycetidae</taxon>
        <taxon>Boletales</taxon>
        <taxon>Suillineae</taxon>
        <taxon>Suillaceae</taxon>
        <taxon>Suillus</taxon>
    </lineage>
</organism>
<accession>A0A9P7DV44</accession>
<reference evidence="4" key="1">
    <citation type="journal article" date="2020" name="New Phytol.">
        <title>Comparative genomics reveals dynamic genome evolution in host specialist ectomycorrhizal fungi.</title>
        <authorList>
            <person name="Lofgren L.A."/>
            <person name="Nguyen N.H."/>
            <person name="Vilgalys R."/>
            <person name="Ruytinx J."/>
            <person name="Liao H.L."/>
            <person name="Branco S."/>
            <person name="Kuo A."/>
            <person name="LaButti K."/>
            <person name="Lipzen A."/>
            <person name="Andreopoulos W."/>
            <person name="Pangilinan J."/>
            <person name="Riley R."/>
            <person name="Hundley H."/>
            <person name="Na H."/>
            <person name="Barry K."/>
            <person name="Grigoriev I.V."/>
            <person name="Stajich J.E."/>
            <person name="Kennedy P.G."/>
        </authorList>
    </citation>
    <scope>NUCLEOTIDE SEQUENCE</scope>
    <source>
        <strain evidence="4">S12</strain>
    </source>
</reference>
<evidence type="ECO:0000256" key="1">
    <source>
        <dbReference type="SAM" id="MobiDB-lite"/>
    </source>
</evidence>